<feature type="region of interest" description="Disordered" evidence="1">
    <location>
        <begin position="456"/>
        <end position="490"/>
    </location>
</feature>
<dbReference type="HOGENOM" id="CLU_391727_0_0_9"/>
<evidence type="ECO:0000313" key="2">
    <source>
        <dbReference type="EMBL" id="AIQ64473.1"/>
    </source>
</evidence>
<reference evidence="2 3" key="1">
    <citation type="submission" date="2014-08" db="EMBL/GenBank/DDBJ databases">
        <title>Comparative genomics of the Paenibacillus odorifer group.</title>
        <authorList>
            <person name="den Bakker H.C."/>
            <person name="Tsai Y.-C."/>
            <person name="Martin N."/>
            <person name="Korlach J."/>
            <person name="Wiedmann M."/>
        </authorList>
    </citation>
    <scope>NUCLEOTIDE SEQUENCE [LARGE SCALE GENOMIC DNA]</scope>
    <source>
        <strain evidence="2 3">DSM 14472</strain>
    </source>
</reference>
<dbReference type="STRING" id="169760.PSTEL_16555"/>
<feature type="compositionally biased region" description="Low complexity" evidence="1">
    <location>
        <begin position="360"/>
        <end position="387"/>
    </location>
</feature>
<sequence length="717" mass="72577">MNIGSLIRGLLGDTKPGEAKALDLKEGQVVRGVVLSVSDSGKEAVVQIQGTPVRAELEAPVQAGQAMTLQVAPPNEEGLPVLKPYLSGNSVAAGLTMGEALETLGLTDVKGGKEIVQAMQSGGLPLTKESAAQLKTILDAKPSAVPVQEWLESAVISLKRGLPVTPESVKGIQQAVFGPPLHELLSNLEEQVMQLIGQLEDEAVAAKPQTAQNQTLLNGQAAAGAETASLKEAKQGIASGAGNPAGQAAQDGSTDSATDNAAVGNKANTGEGAGRAEGKAASPNTPNPGLAEPDILPAESGSNTAASRLTDTAGKQQPAHGAAAAGMPPADTETSAGGSAAAPTGGQAGDPIQEGSGQDAARNNAAARAAGAGGNPAEAASLSAAAADPPPEGPAARAAAAENPRLRDGAAPQADAAPGQARPAGEEAARAVPARPEALLAKLQGVLAELRDTLPQLADGTPPQSAAGTAAARPENAAGQNAAAAGQPQQDQAAQGGAWVAKVLKLLGAEHEQLAVRAGAQHAGAADADAQGGAARAAETVKGLLLQAMDSGVLPPALKDTAGQLVQNLTGQQLLLNTDRTAPFAQVTLFLPLKGPDGTETASVHIQSRRGRKGELDASNCRLWFDLDMKAIGRTLVDVQVVDRIVSLKLHNDESWARDLFETTRDQIQTAVEGIGYQLSSLKAEPLPVKNGDSLVKAHGTPSDYFPDSYRGVDYRV</sequence>
<dbReference type="OrthoDB" id="2351076at2"/>
<gene>
    <name evidence="2" type="ORF">PSTEL_16555</name>
</gene>
<dbReference type="RefSeq" id="WP_038696775.1">
    <property type="nucleotide sequence ID" value="NZ_CP009286.1"/>
</dbReference>
<evidence type="ECO:0000256" key="1">
    <source>
        <dbReference type="SAM" id="MobiDB-lite"/>
    </source>
</evidence>
<dbReference type="Proteomes" id="UP000029507">
    <property type="component" value="Chromosome"/>
</dbReference>
<feature type="region of interest" description="Disordered" evidence="1">
    <location>
        <begin position="237"/>
        <end position="432"/>
    </location>
</feature>
<keyword evidence="3" id="KW-1185">Reference proteome</keyword>
<organism evidence="2 3">
    <name type="scientific">Paenibacillus stellifer</name>
    <dbReference type="NCBI Taxonomy" id="169760"/>
    <lineage>
        <taxon>Bacteria</taxon>
        <taxon>Bacillati</taxon>
        <taxon>Bacillota</taxon>
        <taxon>Bacilli</taxon>
        <taxon>Bacillales</taxon>
        <taxon>Paenibacillaceae</taxon>
        <taxon>Paenibacillus</taxon>
    </lineage>
</organism>
<dbReference type="KEGG" id="pste:PSTEL_16555"/>
<dbReference type="AlphaFoldDB" id="A0A089LZ01"/>
<feature type="compositionally biased region" description="Low complexity" evidence="1">
    <location>
        <begin position="409"/>
        <end position="423"/>
    </location>
</feature>
<feature type="compositionally biased region" description="Low complexity" evidence="1">
    <location>
        <begin position="313"/>
        <end position="345"/>
    </location>
</feature>
<dbReference type="EMBL" id="CP009286">
    <property type="protein sequence ID" value="AIQ64473.1"/>
    <property type="molecule type" value="Genomic_DNA"/>
</dbReference>
<feature type="compositionally biased region" description="Polar residues" evidence="1">
    <location>
        <begin position="300"/>
        <end position="310"/>
    </location>
</feature>
<protein>
    <submittedName>
        <fullName evidence="2">Uncharacterized protein</fullName>
    </submittedName>
</protein>
<accession>A0A089LZ01</accession>
<feature type="compositionally biased region" description="Low complexity" evidence="1">
    <location>
        <begin position="470"/>
        <end position="490"/>
    </location>
</feature>
<evidence type="ECO:0000313" key="3">
    <source>
        <dbReference type="Proteomes" id="UP000029507"/>
    </source>
</evidence>
<name>A0A089LZ01_9BACL</name>
<proteinExistence type="predicted"/>
<feature type="compositionally biased region" description="Polar residues" evidence="1">
    <location>
        <begin position="250"/>
        <end position="259"/>
    </location>
</feature>